<dbReference type="EMBL" id="CP039346">
    <property type="protein sequence ID" value="QCD82479.1"/>
    <property type="molecule type" value="Genomic_DNA"/>
</dbReference>
<name>A0A4D6L1W5_VIGUN</name>
<organism evidence="1 2">
    <name type="scientific">Vigna unguiculata</name>
    <name type="common">Cowpea</name>
    <dbReference type="NCBI Taxonomy" id="3917"/>
    <lineage>
        <taxon>Eukaryota</taxon>
        <taxon>Viridiplantae</taxon>
        <taxon>Streptophyta</taxon>
        <taxon>Embryophyta</taxon>
        <taxon>Tracheophyta</taxon>
        <taxon>Spermatophyta</taxon>
        <taxon>Magnoliopsida</taxon>
        <taxon>eudicotyledons</taxon>
        <taxon>Gunneridae</taxon>
        <taxon>Pentapetalae</taxon>
        <taxon>rosids</taxon>
        <taxon>fabids</taxon>
        <taxon>Fabales</taxon>
        <taxon>Fabaceae</taxon>
        <taxon>Papilionoideae</taxon>
        <taxon>50 kb inversion clade</taxon>
        <taxon>NPAAA clade</taxon>
        <taxon>indigoferoid/millettioid clade</taxon>
        <taxon>Phaseoleae</taxon>
        <taxon>Vigna</taxon>
    </lineage>
</organism>
<protein>
    <submittedName>
        <fullName evidence="1">Uncharacterized protein</fullName>
    </submittedName>
</protein>
<sequence length="85" mass="9894">MSRTSQNEKIMLSEKHDEGKFGPDYLGTMEDLEHVESSFNIYDVSIAMPQSSRDHECINQYVKVILQCLLNQRNQAWVDQTKRGM</sequence>
<reference evidence="1 2" key="1">
    <citation type="submission" date="2019-04" db="EMBL/GenBank/DDBJ databases">
        <title>An improved genome assembly and genetic linkage map for asparagus bean, Vigna unguiculata ssp. sesquipedialis.</title>
        <authorList>
            <person name="Xia Q."/>
            <person name="Zhang R."/>
            <person name="Dong Y."/>
        </authorList>
    </citation>
    <scope>NUCLEOTIDE SEQUENCE [LARGE SCALE GENOMIC DNA]</scope>
    <source>
        <tissue evidence="1">Leaf</tissue>
    </source>
</reference>
<dbReference type="Proteomes" id="UP000501690">
    <property type="component" value="Linkage Group LG2"/>
</dbReference>
<dbReference type="AlphaFoldDB" id="A0A4D6L1W5"/>
<gene>
    <name evidence="1" type="ORF">DEO72_LG2g2818</name>
</gene>
<accession>A0A4D6L1W5</accession>
<evidence type="ECO:0000313" key="1">
    <source>
        <dbReference type="EMBL" id="QCD82479.1"/>
    </source>
</evidence>
<proteinExistence type="predicted"/>
<evidence type="ECO:0000313" key="2">
    <source>
        <dbReference type="Proteomes" id="UP000501690"/>
    </source>
</evidence>
<keyword evidence="2" id="KW-1185">Reference proteome</keyword>